<evidence type="ECO:0000313" key="3">
    <source>
        <dbReference type="Proteomes" id="UP000770661"/>
    </source>
</evidence>
<protein>
    <submittedName>
        <fullName evidence="2">Uncharacterized protein</fullName>
    </submittedName>
</protein>
<reference evidence="2" key="1">
    <citation type="submission" date="2020-07" db="EMBL/GenBank/DDBJ databases">
        <title>The High-quality genome of the commercially important snow crab, Chionoecetes opilio.</title>
        <authorList>
            <person name="Jeong J.-H."/>
            <person name="Ryu S."/>
        </authorList>
    </citation>
    <scope>NUCLEOTIDE SEQUENCE</scope>
    <source>
        <strain evidence="2">MADBK_172401_WGS</strain>
        <tissue evidence="2">Digestive gland</tissue>
    </source>
</reference>
<dbReference type="OrthoDB" id="6359079at2759"/>
<organism evidence="2 3">
    <name type="scientific">Chionoecetes opilio</name>
    <name type="common">Atlantic snow crab</name>
    <name type="synonym">Cancer opilio</name>
    <dbReference type="NCBI Taxonomy" id="41210"/>
    <lineage>
        <taxon>Eukaryota</taxon>
        <taxon>Metazoa</taxon>
        <taxon>Ecdysozoa</taxon>
        <taxon>Arthropoda</taxon>
        <taxon>Crustacea</taxon>
        <taxon>Multicrustacea</taxon>
        <taxon>Malacostraca</taxon>
        <taxon>Eumalacostraca</taxon>
        <taxon>Eucarida</taxon>
        <taxon>Decapoda</taxon>
        <taxon>Pleocyemata</taxon>
        <taxon>Brachyura</taxon>
        <taxon>Eubrachyura</taxon>
        <taxon>Majoidea</taxon>
        <taxon>Majidae</taxon>
        <taxon>Chionoecetes</taxon>
    </lineage>
</organism>
<keyword evidence="3" id="KW-1185">Reference proteome</keyword>
<dbReference type="Proteomes" id="UP000770661">
    <property type="component" value="Unassembled WGS sequence"/>
</dbReference>
<name>A0A8J5CTU8_CHIOP</name>
<comment type="caution">
    <text evidence="2">The sequence shown here is derived from an EMBL/GenBank/DDBJ whole genome shotgun (WGS) entry which is preliminary data.</text>
</comment>
<evidence type="ECO:0000313" key="2">
    <source>
        <dbReference type="EMBL" id="KAG0720270.1"/>
    </source>
</evidence>
<dbReference type="AlphaFoldDB" id="A0A8J5CTU8"/>
<sequence>MLLKSRASFEAEKGEFLKEQFLQDLPITLETALTCGGHDSSGSLSSGSIGEMFGSPKYTVAIPNITLPTGNITHVQGAAVVLGSPRLPKPPSDSYKGRGSSRRL</sequence>
<proteinExistence type="predicted"/>
<dbReference type="EMBL" id="JACEEZ010013164">
    <property type="protein sequence ID" value="KAG0720270.1"/>
    <property type="molecule type" value="Genomic_DNA"/>
</dbReference>
<feature type="region of interest" description="Disordered" evidence="1">
    <location>
        <begin position="82"/>
        <end position="104"/>
    </location>
</feature>
<evidence type="ECO:0000256" key="1">
    <source>
        <dbReference type="SAM" id="MobiDB-lite"/>
    </source>
</evidence>
<accession>A0A8J5CTU8</accession>
<gene>
    <name evidence="2" type="ORF">GWK47_048872</name>
</gene>